<dbReference type="Proteomes" id="UP000308600">
    <property type="component" value="Unassembled WGS sequence"/>
</dbReference>
<organism evidence="1 2">
    <name type="scientific">Pluteus cervinus</name>
    <dbReference type="NCBI Taxonomy" id="181527"/>
    <lineage>
        <taxon>Eukaryota</taxon>
        <taxon>Fungi</taxon>
        <taxon>Dikarya</taxon>
        <taxon>Basidiomycota</taxon>
        <taxon>Agaricomycotina</taxon>
        <taxon>Agaricomycetes</taxon>
        <taxon>Agaricomycetidae</taxon>
        <taxon>Agaricales</taxon>
        <taxon>Pluteineae</taxon>
        <taxon>Pluteaceae</taxon>
        <taxon>Pluteus</taxon>
    </lineage>
</organism>
<keyword evidence="2" id="KW-1185">Reference proteome</keyword>
<gene>
    <name evidence="1" type="ORF">BDN72DRAFT_860924</name>
</gene>
<accession>A0ACD3AI16</accession>
<evidence type="ECO:0000313" key="1">
    <source>
        <dbReference type="EMBL" id="TFK65009.1"/>
    </source>
</evidence>
<name>A0ACD3AI16_9AGAR</name>
<proteinExistence type="predicted"/>
<feature type="non-terminal residue" evidence="1">
    <location>
        <position position="1"/>
    </location>
</feature>
<protein>
    <submittedName>
        <fullName evidence="1">Uncharacterized protein</fullName>
    </submittedName>
</protein>
<reference evidence="1 2" key="1">
    <citation type="journal article" date="2019" name="Nat. Ecol. Evol.">
        <title>Megaphylogeny resolves global patterns of mushroom evolution.</title>
        <authorList>
            <person name="Varga T."/>
            <person name="Krizsan K."/>
            <person name="Foldi C."/>
            <person name="Dima B."/>
            <person name="Sanchez-Garcia M."/>
            <person name="Sanchez-Ramirez S."/>
            <person name="Szollosi G.J."/>
            <person name="Szarkandi J.G."/>
            <person name="Papp V."/>
            <person name="Albert L."/>
            <person name="Andreopoulos W."/>
            <person name="Angelini C."/>
            <person name="Antonin V."/>
            <person name="Barry K.W."/>
            <person name="Bougher N.L."/>
            <person name="Buchanan P."/>
            <person name="Buyck B."/>
            <person name="Bense V."/>
            <person name="Catcheside P."/>
            <person name="Chovatia M."/>
            <person name="Cooper J."/>
            <person name="Damon W."/>
            <person name="Desjardin D."/>
            <person name="Finy P."/>
            <person name="Geml J."/>
            <person name="Haridas S."/>
            <person name="Hughes K."/>
            <person name="Justo A."/>
            <person name="Karasinski D."/>
            <person name="Kautmanova I."/>
            <person name="Kiss B."/>
            <person name="Kocsube S."/>
            <person name="Kotiranta H."/>
            <person name="LaButti K.M."/>
            <person name="Lechner B.E."/>
            <person name="Liimatainen K."/>
            <person name="Lipzen A."/>
            <person name="Lukacs Z."/>
            <person name="Mihaltcheva S."/>
            <person name="Morgado L.N."/>
            <person name="Niskanen T."/>
            <person name="Noordeloos M.E."/>
            <person name="Ohm R.A."/>
            <person name="Ortiz-Santana B."/>
            <person name="Ovrebo C."/>
            <person name="Racz N."/>
            <person name="Riley R."/>
            <person name="Savchenko A."/>
            <person name="Shiryaev A."/>
            <person name="Soop K."/>
            <person name="Spirin V."/>
            <person name="Szebenyi C."/>
            <person name="Tomsovsky M."/>
            <person name="Tulloss R.E."/>
            <person name="Uehling J."/>
            <person name="Grigoriev I.V."/>
            <person name="Vagvolgyi C."/>
            <person name="Papp T."/>
            <person name="Martin F.M."/>
            <person name="Miettinen O."/>
            <person name="Hibbett D.S."/>
            <person name="Nagy L.G."/>
        </authorList>
    </citation>
    <scope>NUCLEOTIDE SEQUENCE [LARGE SCALE GENOMIC DNA]</scope>
    <source>
        <strain evidence="1 2">NL-1719</strain>
    </source>
</reference>
<sequence>STCIIHAPRKAINHLRSLNNRVFDLSVDRCTYKDESGCYKRLTTTVVVAAAVRNSSNSKTRRLPHKYPEQARGVDTIGGGACDHNEGGSGGIGWVWRCDGAADNNNDGERGAGAGDREELQGLPALAPYEIERIVDIVGVDIENVGWTVVEVAVAVVEEKFVGNMFEVRRLWDTDFLRVYTGKTCMLGLIAVEEVESTRVVNVLPLPVVVVVVTVMAQV</sequence>
<dbReference type="EMBL" id="ML208451">
    <property type="protein sequence ID" value="TFK65009.1"/>
    <property type="molecule type" value="Genomic_DNA"/>
</dbReference>
<evidence type="ECO:0000313" key="2">
    <source>
        <dbReference type="Proteomes" id="UP000308600"/>
    </source>
</evidence>